<dbReference type="InterPro" id="IPR034165">
    <property type="entry name" value="NifB_C"/>
</dbReference>
<evidence type="ECO:0000313" key="14">
    <source>
        <dbReference type="EMBL" id="MBC3888090.1"/>
    </source>
</evidence>
<evidence type="ECO:0000256" key="11">
    <source>
        <dbReference type="ARBA" id="ARBA00032102"/>
    </source>
</evidence>
<evidence type="ECO:0000256" key="10">
    <source>
        <dbReference type="ARBA" id="ARBA00030926"/>
    </source>
</evidence>
<keyword evidence="8" id="KW-0411">Iron-sulfur</keyword>
<sequence>MSKNLVNLNVNPCKMCMPMGTANAFYGIQKCMSILHGSQGCSTYIRRHMATHYNEPVDIASSSLTEEGTVYGGEKNLIIGLENLIKLYEPEVIGVSTTCLAETIGEDIEYIVNKFYETHPNTNVKIIPVKSAGYSGTQFEGFIRALKAIVSHVDMDPAKNDKINIITSMISPADTRYLKDLLEQFEIDYILLPDLSENLDGVHQSSYNRLPMNGTPISAIQKMAGAKLTIELSDTIKPEESPGFYLKENFGVPYRRLNLPMGLRDTDALIDLLSEISKKPIPEKIANERGRYLDGMVDSHKYNAEGRVAIFGEPDFVVSVVRLCCENGVMPVIAATGSNCPELKAKIEKEIQKLAEIFFVDDYVILNDVDFETIEEEALRLGANIMIGNSDGRRIEEKHHIPLIRCAFPIHDQVGGQRIRTLGYEGSQMLLDQITNTILKTVEGGFREELYNTYYNEGPKYKYGLEKKPTETLSVLEKSHPPKTPTKPTLTIAEKTASHPCYSCGAAHENARMHLPIAPKCNIQCNYCVRKFDCPNESRPGVTTEILSPEAAFEKYKLVKEKVPNLTVVGIAGPGDALANFEETKKALTLIHDYDPNVTFCVSTNGLMLPYHAKDLIRLNVSHVTVTVNAVDPVIGAKIYKHVDFMGHRYHGEAAASLLLANQLSGIKLLIDEGIIVKINTVTLMGINDAHIEEVVKTMKGLGCFISNIMPLIPVKSSAFENLTIATNQEINAIRDKCGLHLKQMYHCKQCRADAIGKLDSDVSLDFRSKTEPMKEPVFTTPKRLRFAVVSKGGMLVDQHFGLATDLYIYDYLDNEVQFKEKRVINQYCLGVEECDEKEDKFTRILNQLHDCDAVIAMRIGDAPTRRLEKKGIKIFSTYDRIEEAVKKAAQELIEAQNLLNVSGGI</sequence>
<dbReference type="InterPro" id="IPR005980">
    <property type="entry name" value="Nase_CF_NifB"/>
</dbReference>
<keyword evidence="5" id="KW-0949">S-adenosyl-L-methionine</keyword>
<protein>
    <recommendedName>
        <fullName evidence="3">FeMo cofactor biosynthesis protein NifB</fullName>
    </recommendedName>
    <alternativeName>
        <fullName evidence="11">Nitrogenase cofactor maturase NifB</fullName>
    </alternativeName>
    <alternativeName>
        <fullName evidence="10">Radical SAM assemblase NifB</fullName>
    </alternativeName>
</protein>
<name>A0A923I2W3_9FIRM</name>
<dbReference type="Gene3D" id="3.40.50.1980">
    <property type="entry name" value="Nitrogenase molybdenum iron protein domain"/>
    <property type="match status" value="3"/>
</dbReference>
<comment type="cofactor">
    <cofactor evidence="1">
        <name>[4Fe-4S] cluster</name>
        <dbReference type="ChEBI" id="CHEBI:49883"/>
    </cofactor>
</comment>
<gene>
    <name evidence="14" type="primary">nifB</name>
    <name evidence="14" type="ORF">GH810_07185</name>
</gene>
<dbReference type="InterPro" id="IPR007197">
    <property type="entry name" value="rSAM"/>
</dbReference>
<evidence type="ECO:0000256" key="6">
    <source>
        <dbReference type="ARBA" id="ARBA00022723"/>
    </source>
</evidence>
<comment type="function">
    <text evidence="2">Involved in the biosynthesis of the iron-molybdenum cofactor (FeMo-co or M-cluster) found in the dinitrogenase enzyme of the nitrogenase complex in nitrogen-fixing microorganisms. NifB catalyzes the crucial step of radical SAM-dependent carbide insertion that occurs concomitant with the insertion of a 9th sulfur and the rearrangement/coupling of two [4Fe-4S] clusters into a [8Fe-9S-C] cluster, the precursor to the M-cluster.</text>
</comment>
<dbReference type="CDD" id="cd00852">
    <property type="entry name" value="NifB"/>
    <property type="match status" value="1"/>
</dbReference>
<dbReference type="SUPFAM" id="SSF53146">
    <property type="entry name" value="Nitrogenase accessory factor-like"/>
    <property type="match status" value="1"/>
</dbReference>
<evidence type="ECO:0000256" key="12">
    <source>
        <dbReference type="RuleBase" id="RU004021"/>
    </source>
</evidence>
<keyword evidence="9 12" id="KW-0535">Nitrogen fixation</keyword>
<dbReference type="InterPro" id="IPR000385">
    <property type="entry name" value="MoaA_NifB_PqqE_Fe-S-bd_CS"/>
</dbReference>
<evidence type="ECO:0000256" key="3">
    <source>
        <dbReference type="ARBA" id="ARBA00021702"/>
    </source>
</evidence>
<dbReference type="Pfam" id="PF04055">
    <property type="entry name" value="Radical_SAM"/>
    <property type="match status" value="1"/>
</dbReference>
<reference evidence="14" key="2">
    <citation type="submission" date="2020-10" db="EMBL/GenBank/DDBJ databases">
        <title>Comparative genomics of the Acetobacterium genus.</title>
        <authorList>
            <person name="Marshall C."/>
            <person name="May H."/>
            <person name="Norman S."/>
        </authorList>
    </citation>
    <scope>NUCLEOTIDE SEQUENCE</scope>
    <source>
        <strain evidence="14">DER-2019</strain>
    </source>
</reference>
<dbReference type="InterPro" id="IPR058240">
    <property type="entry name" value="rSAM_sf"/>
</dbReference>
<dbReference type="PROSITE" id="PS00699">
    <property type="entry name" value="NITROGENASE_1_1"/>
    <property type="match status" value="1"/>
</dbReference>
<dbReference type="Pfam" id="PF02579">
    <property type="entry name" value="Nitro_FeMo-Co"/>
    <property type="match status" value="1"/>
</dbReference>
<dbReference type="InterPro" id="IPR013785">
    <property type="entry name" value="Aldolase_TIM"/>
</dbReference>
<keyword evidence="4" id="KW-0004">4Fe-4S</keyword>
<dbReference type="NCBIfam" id="TIGR01290">
    <property type="entry name" value="nifB"/>
    <property type="match status" value="1"/>
</dbReference>
<evidence type="ECO:0000256" key="2">
    <source>
        <dbReference type="ARBA" id="ARBA00003522"/>
    </source>
</evidence>
<dbReference type="Gene3D" id="1.20.89.10">
    <property type="entry name" value="Nitrogenase Molybdenum-iron Protein, subunit B, domain 4"/>
    <property type="match status" value="1"/>
</dbReference>
<evidence type="ECO:0000256" key="5">
    <source>
        <dbReference type="ARBA" id="ARBA00022691"/>
    </source>
</evidence>
<dbReference type="SUPFAM" id="SSF53807">
    <property type="entry name" value="Helical backbone' metal receptor"/>
    <property type="match status" value="1"/>
</dbReference>
<dbReference type="PROSITE" id="PS01305">
    <property type="entry name" value="MOAA_NIFB_PQQE"/>
    <property type="match status" value="1"/>
</dbReference>
<dbReference type="InterPro" id="IPR050152">
    <property type="entry name" value="ChlB/BchB/BchZ"/>
</dbReference>
<evidence type="ECO:0000259" key="13">
    <source>
        <dbReference type="PROSITE" id="PS51918"/>
    </source>
</evidence>
<dbReference type="EMBL" id="WJBD01000007">
    <property type="protein sequence ID" value="MBC3888090.1"/>
    <property type="molecule type" value="Genomic_DNA"/>
</dbReference>
<dbReference type="InterPro" id="IPR000510">
    <property type="entry name" value="Nase/OxRdtase_comp1"/>
</dbReference>
<keyword evidence="7" id="KW-0408">Iron</keyword>
<feature type="domain" description="Radical SAM core" evidence="13">
    <location>
        <begin position="507"/>
        <end position="749"/>
    </location>
</feature>
<dbReference type="InterPro" id="IPR003731">
    <property type="entry name" value="Di-Nase_FeMo-co_biosynth"/>
</dbReference>
<organism evidence="14 15">
    <name type="scientific">Acetobacterium paludosum</name>
    <dbReference type="NCBI Taxonomy" id="52693"/>
    <lineage>
        <taxon>Bacteria</taxon>
        <taxon>Bacillati</taxon>
        <taxon>Bacillota</taxon>
        <taxon>Clostridia</taxon>
        <taxon>Eubacteriales</taxon>
        <taxon>Eubacteriaceae</taxon>
        <taxon>Acetobacterium</taxon>
    </lineage>
</organism>
<keyword evidence="15" id="KW-1185">Reference proteome</keyword>
<keyword evidence="6" id="KW-0479">Metal-binding</keyword>
<evidence type="ECO:0000256" key="8">
    <source>
        <dbReference type="ARBA" id="ARBA00023014"/>
    </source>
</evidence>
<evidence type="ECO:0000313" key="15">
    <source>
        <dbReference type="Proteomes" id="UP000616595"/>
    </source>
</evidence>
<dbReference type="Pfam" id="PF00148">
    <property type="entry name" value="Oxidored_nitro"/>
    <property type="match status" value="1"/>
</dbReference>
<dbReference type="RefSeq" id="WP_148567433.1">
    <property type="nucleotide sequence ID" value="NZ_RXYA01000010.1"/>
</dbReference>
<dbReference type="Proteomes" id="UP000616595">
    <property type="component" value="Unassembled WGS sequence"/>
</dbReference>
<dbReference type="PANTHER" id="PTHR33712:SF7">
    <property type="entry name" value="LIGHT-INDEPENDENT PROTOCHLOROPHYLLIDE REDUCTASE SUBUNIT B"/>
    <property type="match status" value="1"/>
</dbReference>
<dbReference type="InterPro" id="IPR000318">
    <property type="entry name" value="Nase_comp1_CS"/>
</dbReference>
<proteinExistence type="inferred from homology"/>
<dbReference type="GO" id="GO:0051539">
    <property type="term" value="F:4 iron, 4 sulfur cluster binding"/>
    <property type="evidence" value="ECO:0007669"/>
    <property type="project" value="UniProtKB-KW"/>
</dbReference>
<dbReference type="Gene3D" id="3.20.20.70">
    <property type="entry name" value="Aldolase class I"/>
    <property type="match status" value="1"/>
</dbReference>
<dbReference type="PROSITE" id="PS51918">
    <property type="entry name" value="RADICAL_SAM"/>
    <property type="match status" value="1"/>
</dbReference>
<evidence type="ECO:0000256" key="4">
    <source>
        <dbReference type="ARBA" id="ARBA00022485"/>
    </source>
</evidence>
<dbReference type="GO" id="GO:0016163">
    <property type="term" value="F:nitrogenase activity"/>
    <property type="evidence" value="ECO:0007669"/>
    <property type="project" value="InterPro"/>
</dbReference>
<dbReference type="InterPro" id="IPR036105">
    <property type="entry name" value="DiNase_FeMo-co_biosyn_sf"/>
</dbReference>
<dbReference type="Gene3D" id="3.30.420.130">
    <property type="entry name" value="Dinitrogenase iron-molybdenum cofactor biosynthesis domain"/>
    <property type="match status" value="1"/>
</dbReference>
<dbReference type="CDD" id="cd01335">
    <property type="entry name" value="Radical_SAM"/>
    <property type="match status" value="1"/>
</dbReference>
<reference evidence="14" key="1">
    <citation type="submission" date="2019-10" db="EMBL/GenBank/DDBJ databases">
        <authorList>
            <person name="Ross D.E."/>
            <person name="Gulliver D."/>
        </authorList>
    </citation>
    <scope>NUCLEOTIDE SEQUENCE</scope>
    <source>
        <strain evidence="14">DER-2019</strain>
    </source>
</reference>
<dbReference type="SFLD" id="SFLDS00029">
    <property type="entry name" value="Radical_SAM"/>
    <property type="match status" value="1"/>
</dbReference>
<accession>A0A923I2W3</accession>
<dbReference type="AlphaFoldDB" id="A0A923I2W3"/>
<evidence type="ECO:0000256" key="9">
    <source>
        <dbReference type="ARBA" id="ARBA00023231"/>
    </source>
</evidence>
<dbReference type="GO" id="GO:0046872">
    <property type="term" value="F:metal ion binding"/>
    <property type="evidence" value="ECO:0007669"/>
    <property type="project" value="UniProtKB-KW"/>
</dbReference>
<evidence type="ECO:0000256" key="7">
    <source>
        <dbReference type="ARBA" id="ARBA00023004"/>
    </source>
</evidence>
<evidence type="ECO:0000256" key="1">
    <source>
        <dbReference type="ARBA" id="ARBA00001966"/>
    </source>
</evidence>
<dbReference type="SFLD" id="SFLDF00281">
    <property type="entry name" value="FeMo_cofactor_biosynthesis_pro"/>
    <property type="match status" value="1"/>
</dbReference>
<dbReference type="PANTHER" id="PTHR33712">
    <property type="entry name" value="LIGHT-INDEPENDENT PROTOCHLOROPHYLLIDE REDUCTASE SUBUNIT B"/>
    <property type="match status" value="1"/>
</dbReference>
<comment type="similarity">
    <text evidence="12">Belongs to the NifD/NifK/NifE/NifN family.</text>
</comment>
<dbReference type="OrthoDB" id="9800746at2"/>
<dbReference type="SFLD" id="SFLDG01068">
    <property type="entry name" value="FeMo_cofactor_biosynthesis_pro"/>
    <property type="match status" value="1"/>
</dbReference>
<dbReference type="SUPFAM" id="SSF102114">
    <property type="entry name" value="Radical SAM enzymes"/>
    <property type="match status" value="1"/>
</dbReference>
<comment type="caution">
    <text evidence="14">The sequence shown here is derived from an EMBL/GenBank/DDBJ whole genome shotgun (WGS) entry which is preliminary data.</text>
</comment>